<gene>
    <name evidence="3" type="ORF">N0B51_13610</name>
</gene>
<feature type="signal peptide" evidence="2">
    <location>
        <begin position="1"/>
        <end position="29"/>
    </location>
</feature>
<keyword evidence="2" id="KW-0732">Signal</keyword>
<feature type="compositionally biased region" description="Basic and acidic residues" evidence="1">
    <location>
        <begin position="177"/>
        <end position="194"/>
    </location>
</feature>
<dbReference type="RefSeq" id="WP_259963130.1">
    <property type="nucleotide sequence ID" value="NZ_JAOAMV010000008.1"/>
</dbReference>
<protein>
    <submittedName>
        <fullName evidence="3">Uncharacterized protein</fullName>
    </submittedName>
</protein>
<feature type="chain" id="PRO_5040815503" evidence="2">
    <location>
        <begin position="30"/>
        <end position="245"/>
    </location>
</feature>
<reference evidence="3" key="1">
    <citation type="submission" date="2022-09" db="EMBL/GenBank/DDBJ databases">
        <title>The genome sequence of Tsuneonella sp. YG55.</title>
        <authorList>
            <person name="Liu Y."/>
        </authorList>
    </citation>
    <scope>NUCLEOTIDE SEQUENCE</scope>
    <source>
        <strain evidence="3">YG55</strain>
    </source>
</reference>
<evidence type="ECO:0000256" key="1">
    <source>
        <dbReference type="SAM" id="MobiDB-lite"/>
    </source>
</evidence>
<dbReference type="PROSITE" id="PS51257">
    <property type="entry name" value="PROKAR_LIPOPROTEIN"/>
    <property type="match status" value="1"/>
</dbReference>
<name>A0A9X2W2X3_9SPHN</name>
<sequence length="245" mass="26377">MSARAMVRTPAVVLLAVAAAGCAAGPAGYRDPAARTIAPRGEPSTVIATELAFARAAREDGTWTAFRKYATGDAVWPGPAWESVQAALKGQADPALPIVWGPDMVWVSCDGSFALSTGPATHPSGRRTRFATIWQRQNDGEYRWVLDQGFDLEEDYAAREMIAGRKAECPKGTPNRMRRDPKARRGEAWQSGRSDDGTLHWRTDLAADCSRTLVVTARIDGDMEEVFRRTSSVPAAPSGTAAPAC</sequence>
<evidence type="ECO:0000313" key="3">
    <source>
        <dbReference type="EMBL" id="MCT2560015.1"/>
    </source>
</evidence>
<dbReference type="EMBL" id="JAOAMV010000008">
    <property type="protein sequence ID" value="MCT2560015.1"/>
    <property type="molecule type" value="Genomic_DNA"/>
</dbReference>
<proteinExistence type="predicted"/>
<dbReference type="Proteomes" id="UP001142648">
    <property type="component" value="Unassembled WGS sequence"/>
</dbReference>
<organism evidence="3 4">
    <name type="scientific">Tsuneonella litorea</name>
    <dbReference type="NCBI Taxonomy" id="2976475"/>
    <lineage>
        <taxon>Bacteria</taxon>
        <taxon>Pseudomonadati</taxon>
        <taxon>Pseudomonadota</taxon>
        <taxon>Alphaproteobacteria</taxon>
        <taxon>Sphingomonadales</taxon>
        <taxon>Erythrobacteraceae</taxon>
        <taxon>Tsuneonella</taxon>
    </lineage>
</organism>
<evidence type="ECO:0000256" key="2">
    <source>
        <dbReference type="SAM" id="SignalP"/>
    </source>
</evidence>
<comment type="caution">
    <text evidence="3">The sequence shown here is derived from an EMBL/GenBank/DDBJ whole genome shotgun (WGS) entry which is preliminary data.</text>
</comment>
<accession>A0A9X2W2X3</accession>
<feature type="region of interest" description="Disordered" evidence="1">
    <location>
        <begin position="168"/>
        <end position="194"/>
    </location>
</feature>
<dbReference type="AlphaFoldDB" id="A0A9X2W2X3"/>
<keyword evidence="4" id="KW-1185">Reference proteome</keyword>
<evidence type="ECO:0000313" key="4">
    <source>
        <dbReference type="Proteomes" id="UP001142648"/>
    </source>
</evidence>